<dbReference type="GO" id="GO:0005737">
    <property type="term" value="C:cytoplasm"/>
    <property type="evidence" value="ECO:0007669"/>
    <property type="project" value="TreeGrafter"/>
</dbReference>
<reference evidence="5" key="3">
    <citation type="submission" date="2017-06" db="EMBL/GenBank/DDBJ databases">
        <authorList>
            <person name="Kim H.J."/>
            <person name="Triplett B.A."/>
        </authorList>
    </citation>
    <scope>NUCLEOTIDE SEQUENCE</scope>
    <source>
        <strain evidence="5">HLGZ1</strain>
    </source>
</reference>
<dbReference type="EMBL" id="JAJAXM010000011">
    <property type="protein sequence ID" value="MCG9025859.1"/>
    <property type="molecule type" value="Genomic_DNA"/>
</dbReference>
<evidence type="ECO:0000256" key="3">
    <source>
        <dbReference type="ARBA" id="ARBA00023098"/>
    </source>
</evidence>
<dbReference type="PANTHER" id="PTHR13943">
    <property type="entry name" value="HRAS-LIKE SUPPRESSOR - RELATED"/>
    <property type="match status" value="1"/>
</dbReference>
<evidence type="ECO:0000256" key="2">
    <source>
        <dbReference type="ARBA" id="ARBA00022801"/>
    </source>
</evidence>
<evidence type="ECO:0000313" key="8">
    <source>
        <dbReference type="Proteomes" id="UP001200247"/>
    </source>
</evidence>
<reference evidence="7" key="2">
    <citation type="submission" date="2017-06" db="EMBL/GenBank/DDBJ databases">
        <title>Whole genome sequence of Laribacter hongkongensis LHGZ1.</title>
        <authorList>
            <person name="Chen D."/>
            <person name="Wu H."/>
            <person name="Chen J."/>
        </authorList>
    </citation>
    <scope>NUCLEOTIDE SEQUENCE [LARGE SCALE GENOMIC DNA]</scope>
    <source>
        <strain evidence="7">LHGZ1</strain>
    </source>
</reference>
<dbReference type="PANTHER" id="PTHR13943:SF77">
    <property type="entry name" value="LRAT DOMAIN-CONTAINING PROTEIN"/>
    <property type="match status" value="1"/>
</dbReference>
<evidence type="ECO:0000313" key="6">
    <source>
        <dbReference type="EMBL" id="MCG9025859.1"/>
    </source>
</evidence>
<feature type="domain" description="LRAT" evidence="4">
    <location>
        <begin position="6"/>
        <end position="100"/>
    </location>
</feature>
<dbReference type="Gene3D" id="3.90.1720.10">
    <property type="entry name" value="endopeptidase domain like (from Nostoc punctiforme)"/>
    <property type="match status" value="1"/>
</dbReference>
<dbReference type="RefSeq" id="WP_088860019.1">
    <property type="nucleotide sequence ID" value="NZ_CP022115.1"/>
</dbReference>
<reference evidence="5" key="1">
    <citation type="journal article" date="2017" name="J. Antimicrob. Chemother.">
        <title>Emergence and genomic analysis of MDR Laribacter hongkongensis strain HLGZ1 from Guangzhou, China.</title>
        <authorList>
            <person name="Wu H.K."/>
            <person name="Chen J.H."/>
            <person name="Yang L."/>
            <person name="Li A.R."/>
            <person name="Su D.H."/>
            <person name="Lin Y.P."/>
            <person name="Chen D.Q."/>
        </authorList>
    </citation>
    <scope>NUCLEOTIDE SEQUENCE</scope>
    <source>
        <strain evidence="5">HLGZ1</strain>
    </source>
</reference>
<keyword evidence="3" id="KW-0443">Lipid metabolism</keyword>
<evidence type="ECO:0000256" key="1">
    <source>
        <dbReference type="ARBA" id="ARBA00022679"/>
    </source>
</evidence>
<organism evidence="5 7">
    <name type="scientific">Laribacter hongkongensis</name>
    <dbReference type="NCBI Taxonomy" id="168471"/>
    <lineage>
        <taxon>Bacteria</taxon>
        <taxon>Pseudomonadati</taxon>
        <taxon>Pseudomonadota</taxon>
        <taxon>Betaproteobacteria</taxon>
        <taxon>Neisseriales</taxon>
        <taxon>Aquaspirillaceae</taxon>
        <taxon>Laribacter</taxon>
    </lineage>
</organism>
<dbReference type="GO" id="GO:0016410">
    <property type="term" value="F:N-acyltransferase activity"/>
    <property type="evidence" value="ECO:0007669"/>
    <property type="project" value="TreeGrafter"/>
</dbReference>
<dbReference type="EMBL" id="CP022115">
    <property type="protein sequence ID" value="ASJ23298.1"/>
    <property type="molecule type" value="Genomic_DNA"/>
</dbReference>
<keyword evidence="2 5" id="KW-0378">Hydrolase</keyword>
<evidence type="ECO:0000259" key="4">
    <source>
        <dbReference type="PROSITE" id="PS51934"/>
    </source>
</evidence>
<dbReference type="AlphaFoldDB" id="A0A248LES7"/>
<dbReference type="GO" id="GO:0070292">
    <property type="term" value="P:N-acylphosphatidylethanolamine metabolic process"/>
    <property type="evidence" value="ECO:0007669"/>
    <property type="project" value="TreeGrafter"/>
</dbReference>
<reference evidence="6 8" key="4">
    <citation type="submission" date="2021-10" db="EMBL/GenBank/DDBJ databases">
        <title>Whole-genome sequencing analysis of Laribacter hongkongensis: virulence gene profiles, carbohydrate-active enzyme prediction, and antimicrobial resistance characterization.</title>
        <authorList>
            <person name="Yuan P."/>
            <person name="Zhan Y."/>
            <person name="Chen D."/>
        </authorList>
    </citation>
    <scope>NUCLEOTIDE SEQUENCE [LARGE SCALE GENOMIC DNA]</scope>
    <source>
        <strain evidence="6 8">W67</strain>
    </source>
</reference>
<evidence type="ECO:0000313" key="7">
    <source>
        <dbReference type="Proteomes" id="UP000197424"/>
    </source>
</evidence>
<dbReference type="Pfam" id="PF04970">
    <property type="entry name" value="LRAT"/>
    <property type="match status" value="1"/>
</dbReference>
<gene>
    <name evidence="6" type="ORF">LH440_08085</name>
    <name evidence="5" type="ORF">LHGZ1_0467</name>
</gene>
<keyword evidence="1" id="KW-0808">Transferase</keyword>
<keyword evidence="6" id="KW-0012">Acyltransferase</keyword>
<dbReference type="Proteomes" id="UP001200247">
    <property type="component" value="Unassembled WGS sequence"/>
</dbReference>
<dbReference type="GO" id="GO:0004623">
    <property type="term" value="F:phospholipase A2 activity"/>
    <property type="evidence" value="ECO:0007669"/>
    <property type="project" value="TreeGrafter"/>
</dbReference>
<proteinExistence type="predicted"/>
<protein>
    <submittedName>
        <fullName evidence="5">Cell wall-associated hydrolase</fullName>
    </submittedName>
    <submittedName>
        <fullName evidence="6">Lecithin retinol acyltransferase family protein</fullName>
    </submittedName>
</protein>
<name>A0A248LES7_9NEIS</name>
<evidence type="ECO:0000313" key="5">
    <source>
        <dbReference type="EMBL" id="ASJ23298.1"/>
    </source>
</evidence>
<dbReference type="GO" id="GO:0008970">
    <property type="term" value="F:phospholipase A1 activity"/>
    <property type="evidence" value="ECO:0007669"/>
    <property type="project" value="TreeGrafter"/>
</dbReference>
<dbReference type="InterPro" id="IPR007053">
    <property type="entry name" value="LRAT_dom"/>
</dbReference>
<dbReference type="Proteomes" id="UP000197424">
    <property type="component" value="Chromosome"/>
</dbReference>
<dbReference type="PROSITE" id="PS51934">
    <property type="entry name" value="LRAT"/>
    <property type="match status" value="1"/>
</dbReference>
<dbReference type="OrthoDB" id="9812095at2"/>
<dbReference type="InterPro" id="IPR051496">
    <property type="entry name" value="H-rev107_PLA/AT"/>
</dbReference>
<sequence length="188" mass="20989">MQRGDHLITPRRGYAHHGLYLGQRQVIHYVPRQGVRVVSLGTFSQGRDCMVRPHRTRRYGTEASIARARRRLHECRYHLLFNNCEHFVTWCIQGRAESRQVSMAATTLGSAALSARVLPLLCPSRRPDPFLTAPAPGLGQVLTRYTASGWGLSGPAWLNHTWLTGTGSPGQLVMAAGQVLDHVIRMSR</sequence>
<accession>A0A248LES7</accession>